<dbReference type="GO" id="GO:0046677">
    <property type="term" value="P:response to antibiotic"/>
    <property type="evidence" value="ECO:0007669"/>
    <property type="project" value="UniProtKB-KW"/>
</dbReference>
<dbReference type="Pfam" id="PF00005">
    <property type="entry name" value="ABC_tran"/>
    <property type="match status" value="1"/>
</dbReference>
<dbReference type="SMART" id="SM00382">
    <property type="entry name" value="AAA"/>
    <property type="match status" value="1"/>
</dbReference>
<dbReference type="Gene3D" id="3.40.50.300">
    <property type="entry name" value="P-loop containing nucleotide triphosphate hydrolases"/>
    <property type="match status" value="1"/>
</dbReference>
<dbReference type="GO" id="GO:0005524">
    <property type="term" value="F:ATP binding"/>
    <property type="evidence" value="ECO:0007669"/>
    <property type="project" value="UniProtKB-KW"/>
</dbReference>
<dbReference type="InterPro" id="IPR027417">
    <property type="entry name" value="P-loop_NTPase"/>
</dbReference>
<dbReference type="GO" id="GO:0005886">
    <property type="term" value="C:plasma membrane"/>
    <property type="evidence" value="ECO:0007669"/>
    <property type="project" value="UniProtKB-SubCell"/>
</dbReference>
<accession>A0A8J3T5K1</accession>
<feature type="domain" description="ABC transporter" evidence="7">
    <location>
        <begin position="6"/>
        <end position="235"/>
    </location>
</feature>
<dbReference type="Proteomes" id="UP000599074">
    <property type="component" value="Unassembled WGS sequence"/>
</dbReference>
<keyword evidence="4" id="KW-0547">Nucleotide-binding</keyword>
<keyword evidence="3" id="KW-0813">Transport</keyword>
<keyword evidence="9" id="KW-1185">Reference proteome</keyword>
<dbReference type="CDD" id="cd03230">
    <property type="entry name" value="ABC_DR_subfamily_A"/>
    <property type="match status" value="1"/>
</dbReference>
<evidence type="ECO:0000259" key="7">
    <source>
        <dbReference type="PROSITE" id="PS50893"/>
    </source>
</evidence>
<dbReference type="SUPFAM" id="SSF52540">
    <property type="entry name" value="P-loop containing nucleoside triphosphate hydrolases"/>
    <property type="match status" value="1"/>
</dbReference>
<dbReference type="InterPro" id="IPR003593">
    <property type="entry name" value="AAA+_ATPase"/>
</dbReference>
<dbReference type="InterPro" id="IPR017871">
    <property type="entry name" value="ABC_transporter-like_CS"/>
</dbReference>
<dbReference type="PROSITE" id="PS00211">
    <property type="entry name" value="ABC_TRANSPORTER_1"/>
    <property type="match status" value="1"/>
</dbReference>
<evidence type="ECO:0000256" key="2">
    <source>
        <dbReference type="ARBA" id="ARBA00005417"/>
    </source>
</evidence>
<evidence type="ECO:0000256" key="3">
    <source>
        <dbReference type="ARBA" id="ARBA00022448"/>
    </source>
</evidence>
<dbReference type="InterPro" id="IPR050763">
    <property type="entry name" value="ABC_transporter_ATP-binding"/>
</dbReference>
<reference evidence="8" key="1">
    <citation type="submission" date="2021-01" db="EMBL/GenBank/DDBJ databases">
        <title>Whole genome shotgun sequence of Planosporangium mesophilum NBRC 109066.</title>
        <authorList>
            <person name="Komaki H."/>
            <person name="Tamura T."/>
        </authorList>
    </citation>
    <scope>NUCLEOTIDE SEQUENCE</scope>
    <source>
        <strain evidence="8">NBRC 109066</strain>
    </source>
</reference>
<dbReference type="PROSITE" id="PS50893">
    <property type="entry name" value="ABC_TRANSPORTER_2"/>
    <property type="match status" value="1"/>
</dbReference>
<evidence type="ECO:0000313" key="9">
    <source>
        <dbReference type="Proteomes" id="UP000599074"/>
    </source>
</evidence>
<gene>
    <name evidence="8" type="ORF">Pme01_05320</name>
</gene>
<keyword evidence="5" id="KW-0067">ATP-binding</keyword>
<keyword evidence="6" id="KW-0046">Antibiotic resistance</keyword>
<evidence type="ECO:0000256" key="5">
    <source>
        <dbReference type="ARBA" id="ARBA00022840"/>
    </source>
</evidence>
<comment type="similarity">
    <text evidence="2">Belongs to the ABC transporter superfamily.</text>
</comment>
<organism evidence="8 9">
    <name type="scientific">Planosporangium mesophilum</name>
    <dbReference type="NCBI Taxonomy" id="689768"/>
    <lineage>
        <taxon>Bacteria</taxon>
        <taxon>Bacillati</taxon>
        <taxon>Actinomycetota</taxon>
        <taxon>Actinomycetes</taxon>
        <taxon>Micromonosporales</taxon>
        <taxon>Micromonosporaceae</taxon>
        <taxon>Planosporangium</taxon>
    </lineage>
</organism>
<evidence type="ECO:0000256" key="1">
    <source>
        <dbReference type="ARBA" id="ARBA00004202"/>
    </source>
</evidence>
<sequence>METAALRAVGLVKEYRRGRAVDGVDLTVRTGERVGLLGPNGAGKTTTILMSLGVVTPDAGSVEIFGHRLPRARPTAMAEVGFAAGYLPLPNQMRVIEYLRMFGRLYGLRRADDAAQAALERFGVGHLARALGTELSSGQKTLVGIVKAVLHEPRLLVLDEPTASLDPDVAQRVRTGLGDLCAEHATALLVTSHNMVEVERLCERVVFLARGRVVADGTPSDIAHRFGRDGLEGVFLHLARDEEAA</sequence>
<dbReference type="EMBL" id="BOON01000005">
    <property type="protein sequence ID" value="GII20935.1"/>
    <property type="molecule type" value="Genomic_DNA"/>
</dbReference>
<dbReference type="RefSeq" id="WP_168112831.1">
    <property type="nucleotide sequence ID" value="NZ_BOON01000005.1"/>
</dbReference>
<dbReference type="AlphaFoldDB" id="A0A8J3T5K1"/>
<protein>
    <recommendedName>
        <fullName evidence="7">ABC transporter domain-containing protein</fullName>
    </recommendedName>
</protein>
<dbReference type="InterPro" id="IPR003439">
    <property type="entry name" value="ABC_transporter-like_ATP-bd"/>
</dbReference>
<dbReference type="PANTHER" id="PTHR42711:SF5">
    <property type="entry name" value="ABC TRANSPORTER ATP-BINDING PROTEIN NATA"/>
    <property type="match status" value="1"/>
</dbReference>
<comment type="subcellular location">
    <subcellularLocation>
        <location evidence="1">Cell membrane</location>
        <topology evidence="1">Peripheral membrane protein</topology>
    </subcellularLocation>
</comment>
<evidence type="ECO:0000313" key="8">
    <source>
        <dbReference type="EMBL" id="GII20935.1"/>
    </source>
</evidence>
<evidence type="ECO:0000256" key="4">
    <source>
        <dbReference type="ARBA" id="ARBA00022741"/>
    </source>
</evidence>
<name>A0A8J3T5K1_9ACTN</name>
<dbReference type="GO" id="GO:0016887">
    <property type="term" value="F:ATP hydrolysis activity"/>
    <property type="evidence" value="ECO:0007669"/>
    <property type="project" value="InterPro"/>
</dbReference>
<comment type="caution">
    <text evidence="8">The sequence shown here is derived from an EMBL/GenBank/DDBJ whole genome shotgun (WGS) entry which is preliminary data.</text>
</comment>
<proteinExistence type="inferred from homology"/>
<dbReference type="PANTHER" id="PTHR42711">
    <property type="entry name" value="ABC TRANSPORTER ATP-BINDING PROTEIN"/>
    <property type="match status" value="1"/>
</dbReference>
<evidence type="ECO:0000256" key="6">
    <source>
        <dbReference type="ARBA" id="ARBA00023251"/>
    </source>
</evidence>